<gene>
    <name evidence="3" type="ORF">AB5J54_39120</name>
</gene>
<dbReference type="AlphaFoldDB" id="A0AB39TEY0"/>
<organism evidence="3">
    <name type="scientific">Streptomyces sp. R44</name>
    <dbReference type="NCBI Taxonomy" id="3238633"/>
    <lineage>
        <taxon>Bacteria</taxon>
        <taxon>Bacillati</taxon>
        <taxon>Actinomycetota</taxon>
        <taxon>Actinomycetes</taxon>
        <taxon>Kitasatosporales</taxon>
        <taxon>Streptomycetaceae</taxon>
        <taxon>Streptomyces</taxon>
    </lineage>
</organism>
<dbReference type="InterPro" id="IPR045794">
    <property type="entry name" value="Trypco1"/>
</dbReference>
<feature type="domain" description="Trypsin-co-occurring" evidence="2">
    <location>
        <begin position="11"/>
        <end position="111"/>
    </location>
</feature>
<feature type="region of interest" description="Disordered" evidence="1">
    <location>
        <begin position="20"/>
        <end position="50"/>
    </location>
</feature>
<protein>
    <submittedName>
        <fullName evidence="3">CU044_2847 family protein</fullName>
    </submittedName>
</protein>
<dbReference type="NCBIfam" id="NF041216">
    <property type="entry name" value="CU044_2847_fam"/>
    <property type="match status" value="1"/>
</dbReference>
<accession>A0AB39TEY0</accession>
<evidence type="ECO:0000313" key="3">
    <source>
        <dbReference type="EMBL" id="XDQ76159.1"/>
    </source>
</evidence>
<sequence>MQEITEIEVGDATLFVEARRLGPEPERLGPDSERLRRESEPEALGDHLPDLSGVTEALSSFAGRIGEALRQAAPDRATVEFGCQLGLDAGKLTALVVQGSANASLRVTLEWVKKPG</sequence>
<name>A0AB39TEY0_9ACTN</name>
<reference evidence="3" key="1">
    <citation type="submission" date="2024-07" db="EMBL/GenBank/DDBJ databases">
        <authorList>
            <person name="Yu S.T."/>
        </authorList>
    </citation>
    <scope>NUCLEOTIDE SEQUENCE</scope>
    <source>
        <strain evidence="3">R44</strain>
    </source>
</reference>
<evidence type="ECO:0000259" key="2">
    <source>
        <dbReference type="Pfam" id="PF19493"/>
    </source>
</evidence>
<feature type="compositionally biased region" description="Basic and acidic residues" evidence="1">
    <location>
        <begin position="20"/>
        <end position="49"/>
    </location>
</feature>
<dbReference type="EMBL" id="CP163444">
    <property type="protein sequence ID" value="XDQ76159.1"/>
    <property type="molecule type" value="Genomic_DNA"/>
</dbReference>
<dbReference type="Pfam" id="PF19493">
    <property type="entry name" value="Trypco1"/>
    <property type="match status" value="1"/>
</dbReference>
<evidence type="ECO:0000256" key="1">
    <source>
        <dbReference type="SAM" id="MobiDB-lite"/>
    </source>
</evidence>
<dbReference type="RefSeq" id="WP_369148713.1">
    <property type="nucleotide sequence ID" value="NZ_CP163444.1"/>
</dbReference>
<proteinExistence type="predicted"/>